<comment type="caution">
    <text evidence="1">The sequence shown here is derived from an EMBL/GenBank/DDBJ whole genome shotgun (WGS) entry which is preliminary data.</text>
</comment>
<reference evidence="1 2" key="1">
    <citation type="submission" date="2007-08" db="EMBL/GenBank/DDBJ databases">
        <authorList>
            <person name="Fulton L."/>
            <person name="Clifton S."/>
            <person name="Fulton B."/>
            <person name="Xu J."/>
            <person name="Minx P."/>
            <person name="Pepin K.H."/>
            <person name="Johnson M."/>
            <person name="Thiruvilangam P."/>
            <person name="Bhonagiri V."/>
            <person name="Nash W.E."/>
            <person name="Mardis E.R."/>
            <person name="Wilson R.K."/>
        </authorList>
    </citation>
    <scope>NUCLEOTIDE SEQUENCE [LARGE SCALE GENOMIC DNA]</scope>
    <source>
        <strain evidence="2">ATCC BAA-613 / DSM 15670 / CCUG 46953 / JCM 12243 / WAL 16351</strain>
    </source>
</reference>
<dbReference type="HOGENOM" id="CLU_3326513_0_0_9"/>
<name>A8S2J9_ENTBW</name>
<gene>
    <name evidence="1" type="ORF">CLOBOL_06333</name>
</gene>
<dbReference type="EMBL" id="ABCC02000048">
    <property type="protein sequence ID" value="EDP13418.1"/>
    <property type="molecule type" value="Genomic_DNA"/>
</dbReference>
<proteinExistence type="predicted"/>
<dbReference type="Proteomes" id="UP000005396">
    <property type="component" value="Unassembled WGS sequence"/>
</dbReference>
<protein>
    <submittedName>
        <fullName evidence="1">Uncharacterized protein</fullName>
    </submittedName>
</protein>
<evidence type="ECO:0000313" key="2">
    <source>
        <dbReference type="Proteomes" id="UP000005396"/>
    </source>
</evidence>
<evidence type="ECO:0000313" key="1">
    <source>
        <dbReference type="EMBL" id="EDP13418.1"/>
    </source>
</evidence>
<reference evidence="1 2" key="2">
    <citation type="submission" date="2007-09" db="EMBL/GenBank/DDBJ databases">
        <title>Draft genome sequence of Clostridium bolteae (ATCC BAA-613).</title>
        <authorList>
            <person name="Sudarsanam P."/>
            <person name="Ley R."/>
            <person name="Guruge J."/>
            <person name="Turnbaugh P.J."/>
            <person name="Mahowald M."/>
            <person name="Liep D."/>
            <person name="Gordon J."/>
        </authorList>
    </citation>
    <scope>NUCLEOTIDE SEQUENCE [LARGE SCALE GENOMIC DNA]</scope>
    <source>
        <strain evidence="2">ATCC BAA-613 / DSM 15670 / CCUG 46953 / JCM 12243 / WAL 16351</strain>
    </source>
</reference>
<dbReference type="PaxDb" id="411902-CLOBOL_06333"/>
<sequence>MPIPIIYTRGQSGMEINVPKVYQAYLWKSIQKRIITQI</sequence>
<accession>A8S2J9</accession>
<dbReference type="AlphaFoldDB" id="A8S2J9"/>
<organism evidence="1 2">
    <name type="scientific">Enterocloster bolteae (strain ATCC BAA-613 / DSM 15670 / CCUG 46953 / JCM 12243 / WAL 16351)</name>
    <name type="common">Clostridium bolteae</name>
    <dbReference type="NCBI Taxonomy" id="411902"/>
    <lineage>
        <taxon>Bacteria</taxon>
        <taxon>Bacillati</taxon>
        <taxon>Bacillota</taxon>
        <taxon>Clostridia</taxon>
        <taxon>Lachnospirales</taxon>
        <taxon>Lachnospiraceae</taxon>
        <taxon>Enterocloster</taxon>
    </lineage>
</organism>